<keyword evidence="2" id="KW-0804">Transcription</keyword>
<organism evidence="6 7">
    <name type="scientific">Rhodofomes roseus</name>
    <dbReference type="NCBI Taxonomy" id="34475"/>
    <lineage>
        <taxon>Eukaryota</taxon>
        <taxon>Fungi</taxon>
        <taxon>Dikarya</taxon>
        <taxon>Basidiomycota</taxon>
        <taxon>Agaricomycotina</taxon>
        <taxon>Agaricomycetes</taxon>
        <taxon>Polyporales</taxon>
        <taxon>Rhodofomes</taxon>
    </lineage>
</organism>
<dbReference type="GeneID" id="72001388"/>
<dbReference type="EMBL" id="JADCUA010000011">
    <property type="protein sequence ID" value="KAH9836155.1"/>
    <property type="molecule type" value="Genomic_DNA"/>
</dbReference>
<reference evidence="6 7" key="1">
    <citation type="journal article" date="2021" name="Environ. Microbiol.">
        <title>Gene family expansions and transcriptome signatures uncover fungal adaptations to wood decay.</title>
        <authorList>
            <person name="Hage H."/>
            <person name="Miyauchi S."/>
            <person name="Viragh M."/>
            <person name="Drula E."/>
            <person name="Min B."/>
            <person name="Chaduli D."/>
            <person name="Navarro D."/>
            <person name="Favel A."/>
            <person name="Norest M."/>
            <person name="Lesage-Meessen L."/>
            <person name="Balint B."/>
            <person name="Merenyi Z."/>
            <person name="de Eugenio L."/>
            <person name="Morin E."/>
            <person name="Martinez A.T."/>
            <person name="Baldrian P."/>
            <person name="Stursova M."/>
            <person name="Martinez M.J."/>
            <person name="Novotny C."/>
            <person name="Magnuson J.K."/>
            <person name="Spatafora J.W."/>
            <person name="Maurice S."/>
            <person name="Pangilinan J."/>
            <person name="Andreopoulos W."/>
            <person name="LaButti K."/>
            <person name="Hundley H."/>
            <person name="Na H."/>
            <person name="Kuo A."/>
            <person name="Barry K."/>
            <person name="Lipzen A."/>
            <person name="Henrissat B."/>
            <person name="Riley R."/>
            <person name="Ahrendt S."/>
            <person name="Nagy L.G."/>
            <person name="Grigoriev I.V."/>
            <person name="Martin F."/>
            <person name="Rosso M.N."/>
        </authorList>
    </citation>
    <scope>NUCLEOTIDE SEQUENCE [LARGE SCALE GENOMIC DNA]</scope>
    <source>
        <strain evidence="6 7">CIRM-BRFM 1785</strain>
    </source>
</reference>
<dbReference type="PANTHER" id="PTHR10270">
    <property type="entry name" value="SOX TRANSCRIPTION FACTOR"/>
    <property type="match status" value="1"/>
</dbReference>
<dbReference type="InterPro" id="IPR050140">
    <property type="entry name" value="SRY-related_HMG-box_TF-like"/>
</dbReference>
<feature type="region of interest" description="Disordered" evidence="4">
    <location>
        <begin position="139"/>
        <end position="167"/>
    </location>
</feature>
<dbReference type="SUPFAM" id="SSF47095">
    <property type="entry name" value="HMG-box"/>
    <property type="match status" value="1"/>
</dbReference>
<feature type="domain" description="HMG box" evidence="5">
    <location>
        <begin position="120"/>
        <end position="195"/>
    </location>
</feature>
<feature type="compositionally biased region" description="Basic and acidic residues" evidence="4">
    <location>
        <begin position="107"/>
        <end position="119"/>
    </location>
</feature>
<dbReference type="CDD" id="cd01389">
    <property type="entry name" value="HMG-box_ROX1-like"/>
    <property type="match status" value="1"/>
</dbReference>
<dbReference type="Gene3D" id="1.10.30.10">
    <property type="entry name" value="High mobility group box domain"/>
    <property type="match status" value="1"/>
</dbReference>
<keyword evidence="3" id="KW-0539">Nucleus</keyword>
<feature type="compositionally biased region" description="Low complexity" evidence="4">
    <location>
        <begin position="228"/>
        <end position="250"/>
    </location>
</feature>
<accession>A0ABQ8KEM0</accession>
<feature type="DNA-binding region" description="HMG box" evidence="3">
    <location>
        <begin position="120"/>
        <end position="195"/>
    </location>
</feature>
<feature type="compositionally biased region" description="Basic and acidic residues" evidence="4">
    <location>
        <begin position="1"/>
        <end position="10"/>
    </location>
</feature>
<feature type="compositionally biased region" description="Polar residues" evidence="4">
    <location>
        <begin position="414"/>
        <end position="425"/>
    </location>
</feature>
<comment type="caution">
    <text evidence="6">The sequence shown here is derived from an EMBL/GenBank/DDBJ whole genome shotgun (WGS) entry which is preliminary data.</text>
</comment>
<dbReference type="InterPro" id="IPR036910">
    <property type="entry name" value="HMG_box_dom_sf"/>
</dbReference>
<dbReference type="PANTHER" id="PTHR10270:SF161">
    <property type="entry name" value="SEX-DETERMINING REGION Y PROTEIN"/>
    <property type="match status" value="1"/>
</dbReference>
<name>A0ABQ8KEM0_9APHY</name>
<evidence type="ECO:0000256" key="1">
    <source>
        <dbReference type="ARBA" id="ARBA00023125"/>
    </source>
</evidence>
<keyword evidence="7" id="KW-1185">Reference proteome</keyword>
<dbReference type="PROSITE" id="PS50118">
    <property type="entry name" value="HMG_BOX_2"/>
    <property type="match status" value="1"/>
</dbReference>
<feature type="compositionally biased region" description="Basic and acidic residues" evidence="4">
    <location>
        <begin position="139"/>
        <end position="156"/>
    </location>
</feature>
<dbReference type="InterPro" id="IPR009071">
    <property type="entry name" value="HMG_box_dom"/>
</dbReference>
<dbReference type="SMART" id="SM00398">
    <property type="entry name" value="HMG"/>
    <property type="match status" value="1"/>
</dbReference>
<sequence length="533" mass="58950">MPAYRTRETSSRPLEVATDAPHPLPTVAIVSPTPRAFSFPINNDVHFASPSSSPFEPDLKSVCTPPPVRAFSPTSSIGSDGSSILSTPSARSSQASHKRRRSTASDIVERRPKKGDEDYIKRPENAFILFRRKCCEDRQAADEAAEEPVKKQRQADLSKAISQQWKSLPAEERSYWEDLAKEKKKEHEAMYPNYVYRPQRIKERAKSKKGKGRRGDGEQETDAESSISFVLPVPSPPRSLSRDSLPAPSRGQNRRAVSAPTPPPTYQTIQLPSVFMPSCPTSPSLLPRISRRSPRIPHPDDDHLTHFEYLPNDSLYPPTFQQHAAFEPNVQMFQAEQPALQQQHQQGGPLLHSLSIPRDPGMMASSLVSPAESIASSQFLSPIDHFTSPVSPSSPQGAPFTPAEAISMMALSLNNPADDTSQHPDPSQAPEMSFPSFSWPTEGSLWPDESMIPDDFDLSAIPPIELGISKFDGEMQQLARMSADVPLGYDFESGEFPPMDMAPEHDLHDADPGQDPYNVNGMFSGYDNGNMPW</sequence>
<feature type="region of interest" description="Disordered" evidence="4">
    <location>
        <begin position="48"/>
        <end position="119"/>
    </location>
</feature>
<evidence type="ECO:0000256" key="3">
    <source>
        <dbReference type="PROSITE-ProRule" id="PRU00267"/>
    </source>
</evidence>
<dbReference type="RefSeq" id="XP_047778440.1">
    <property type="nucleotide sequence ID" value="XM_047920656.1"/>
</dbReference>
<proteinExistence type="predicted"/>
<keyword evidence="1 3" id="KW-0238">DNA-binding</keyword>
<feature type="region of interest" description="Disordered" evidence="4">
    <location>
        <begin position="187"/>
        <end position="263"/>
    </location>
</feature>
<feature type="compositionally biased region" description="Low complexity" evidence="4">
    <location>
        <begin position="72"/>
        <end position="87"/>
    </location>
</feature>
<evidence type="ECO:0000256" key="4">
    <source>
        <dbReference type="SAM" id="MobiDB-lite"/>
    </source>
</evidence>
<dbReference type="Pfam" id="PF00505">
    <property type="entry name" value="HMG_box"/>
    <property type="match status" value="1"/>
</dbReference>
<feature type="region of interest" description="Disordered" evidence="4">
    <location>
        <begin position="414"/>
        <end position="433"/>
    </location>
</feature>
<protein>
    <recommendedName>
        <fullName evidence="5">HMG box domain-containing protein</fullName>
    </recommendedName>
</protein>
<feature type="region of interest" description="Disordered" evidence="4">
    <location>
        <begin position="1"/>
        <end position="25"/>
    </location>
</feature>
<feature type="compositionally biased region" description="Basic residues" evidence="4">
    <location>
        <begin position="203"/>
        <end position="212"/>
    </location>
</feature>
<gene>
    <name evidence="6" type="ORF">C8Q71DRAFT_708981</name>
</gene>
<dbReference type="Proteomes" id="UP000814176">
    <property type="component" value="Unassembled WGS sequence"/>
</dbReference>
<evidence type="ECO:0000313" key="7">
    <source>
        <dbReference type="Proteomes" id="UP000814176"/>
    </source>
</evidence>
<evidence type="ECO:0000256" key="2">
    <source>
        <dbReference type="ARBA" id="ARBA00023163"/>
    </source>
</evidence>
<evidence type="ECO:0000313" key="6">
    <source>
        <dbReference type="EMBL" id="KAH9836155.1"/>
    </source>
</evidence>
<evidence type="ECO:0000259" key="5">
    <source>
        <dbReference type="PROSITE" id="PS50118"/>
    </source>
</evidence>